<name>A0A3M7RU08_BRAPC</name>
<evidence type="ECO:0000313" key="1">
    <source>
        <dbReference type="EMBL" id="RNA26828.1"/>
    </source>
</evidence>
<dbReference type="AlphaFoldDB" id="A0A3M7RU08"/>
<gene>
    <name evidence="1" type="ORF">BpHYR1_004257</name>
</gene>
<organism evidence="1 2">
    <name type="scientific">Brachionus plicatilis</name>
    <name type="common">Marine rotifer</name>
    <name type="synonym">Brachionus muelleri</name>
    <dbReference type="NCBI Taxonomy" id="10195"/>
    <lineage>
        <taxon>Eukaryota</taxon>
        <taxon>Metazoa</taxon>
        <taxon>Spiralia</taxon>
        <taxon>Gnathifera</taxon>
        <taxon>Rotifera</taxon>
        <taxon>Eurotatoria</taxon>
        <taxon>Monogononta</taxon>
        <taxon>Pseudotrocha</taxon>
        <taxon>Ploima</taxon>
        <taxon>Brachionidae</taxon>
        <taxon>Brachionus</taxon>
    </lineage>
</organism>
<protein>
    <submittedName>
        <fullName evidence="1">Uncharacterized protein</fullName>
    </submittedName>
</protein>
<comment type="caution">
    <text evidence="1">The sequence shown here is derived from an EMBL/GenBank/DDBJ whole genome shotgun (WGS) entry which is preliminary data.</text>
</comment>
<keyword evidence="2" id="KW-1185">Reference proteome</keyword>
<sequence>MRLNLIYIKDECIIALNGLTDFFFITKNFICLRSVLKREKKSTQSVTKRSVYKNTSRIITMLWYGKIFKNFHLELCLYPELEVKQPNLYDLQMFLYRELEANNRKCMTMKNFDPVIFDDTPNI</sequence>
<dbReference type="Proteomes" id="UP000276133">
    <property type="component" value="Unassembled WGS sequence"/>
</dbReference>
<evidence type="ECO:0000313" key="2">
    <source>
        <dbReference type="Proteomes" id="UP000276133"/>
    </source>
</evidence>
<dbReference type="EMBL" id="REGN01002664">
    <property type="protein sequence ID" value="RNA26828.1"/>
    <property type="molecule type" value="Genomic_DNA"/>
</dbReference>
<proteinExistence type="predicted"/>
<reference evidence="1 2" key="1">
    <citation type="journal article" date="2018" name="Sci. Rep.">
        <title>Genomic signatures of local adaptation to the degree of environmental predictability in rotifers.</title>
        <authorList>
            <person name="Franch-Gras L."/>
            <person name="Hahn C."/>
            <person name="Garcia-Roger E.M."/>
            <person name="Carmona M.J."/>
            <person name="Serra M."/>
            <person name="Gomez A."/>
        </authorList>
    </citation>
    <scope>NUCLEOTIDE SEQUENCE [LARGE SCALE GENOMIC DNA]</scope>
    <source>
        <strain evidence="1">HYR1</strain>
    </source>
</reference>
<accession>A0A3M7RU08</accession>